<keyword evidence="1" id="KW-0472">Membrane</keyword>
<dbReference type="GO" id="GO:0046819">
    <property type="term" value="P:protein secretion by the type V secretion system"/>
    <property type="evidence" value="ECO:0007669"/>
    <property type="project" value="TreeGrafter"/>
</dbReference>
<dbReference type="Pfam" id="PF03865">
    <property type="entry name" value="ShlB"/>
    <property type="match status" value="1"/>
</dbReference>
<keyword evidence="3" id="KW-0998">Cell outer membrane</keyword>
<dbReference type="GO" id="GO:0098046">
    <property type="term" value="C:type V protein secretion system complex"/>
    <property type="evidence" value="ECO:0007669"/>
    <property type="project" value="TreeGrafter"/>
</dbReference>
<organism evidence="7 8">
    <name type="scientific">Pseudomethylobacillus aquaticus</name>
    <dbReference type="NCBI Taxonomy" id="2676064"/>
    <lineage>
        <taxon>Bacteria</taxon>
        <taxon>Pseudomonadati</taxon>
        <taxon>Pseudomonadota</taxon>
        <taxon>Betaproteobacteria</taxon>
        <taxon>Nitrosomonadales</taxon>
        <taxon>Methylophilaceae</taxon>
        <taxon>Pseudomethylobacillus</taxon>
    </lineage>
</organism>
<dbReference type="InterPro" id="IPR005565">
    <property type="entry name" value="Hemolysn_activator_HlyB_C"/>
</dbReference>
<proteinExistence type="predicted"/>
<dbReference type="AlphaFoldDB" id="A0A3N0UUG7"/>
<evidence type="ECO:0000259" key="5">
    <source>
        <dbReference type="Pfam" id="PF03865"/>
    </source>
</evidence>
<evidence type="ECO:0000256" key="1">
    <source>
        <dbReference type="ARBA" id="ARBA00022452"/>
    </source>
</evidence>
<dbReference type="InterPro" id="IPR013686">
    <property type="entry name" value="Polypept-transport_assoc_ShlB"/>
</dbReference>
<dbReference type="Proteomes" id="UP000275137">
    <property type="component" value="Unassembled WGS sequence"/>
</dbReference>
<dbReference type="PANTHER" id="PTHR34597:SF6">
    <property type="entry name" value="BLR6126 PROTEIN"/>
    <property type="match status" value="1"/>
</dbReference>
<comment type="caution">
    <text evidence="7">The sequence shown here is derived from an EMBL/GenBank/DDBJ whole genome shotgun (WGS) entry which is preliminary data.</text>
</comment>
<accession>A0A3N0UUG7</accession>
<evidence type="ECO:0000313" key="7">
    <source>
        <dbReference type="EMBL" id="ROH84083.1"/>
    </source>
</evidence>
<reference evidence="7 8" key="1">
    <citation type="submission" date="2018-10" db="EMBL/GenBank/DDBJ databases">
        <authorList>
            <person name="Chen W.-M."/>
        </authorList>
    </citation>
    <scope>NUCLEOTIDE SEQUENCE [LARGE SCALE GENOMIC DNA]</scope>
    <source>
        <strain evidence="7 8">H-5</strain>
    </source>
</reference>
<gene>
    <name evidence="7" type="ORF">ED236_11845</name>
</gene>
<feature type="domain" description="Polypeptide-transport-associated ShlB-type" evidence="6">
    <location>
        <begin position="78"/>
        <end position="149"/>
    </location>
</feature>
<dbReference type="Pfam" id="PF08479">
    <property type="entry name" value="POTRA_2"/>
    <property type="match status" value="1"/>
</dbReference>
<dbReference type="GO" id="GO:0008320">
    <property type="term" value="F:protein transmembrane transporter activity"/>
    <property type="evidence" value="ECO:0007669"/>
    <property type="project" value="TreeGrafter"/>
</dbReference>
<protein>
    <submittedName>
        <fullName evidence="7">ShlB/FhaC/HecB family hemolysin secretion/activation protein</fullName>
    </submittedName>
</protein>
<dbReference type="Gene3D" id="3.10.20.310">
    <property type="entry name" value="membrane protein fhac"/>
    <property type="match status" value="1"/>
</dbReference>
<evidence type="ECO:0000256" key="4">
    <source>
        <dbReference type="SAM" id="MobiDB-lite"/>
    </source>
</evidence>
<dbReference type="PANTHER" id="PTHR34597">
    <property type="entry name" value="SLR1661 PROTEIN"/>
    <property type="match status" value="1"/>
</dbReference>
<evidence type="ECO:0000256" key="3">
    <source>
        <dbReference type="ARBA" id="ARBA00023237"/>
    </source>
</evidence>
<keyword evidence="1" id="KW-1134">Transmembrane beta strand</keyword>
<feature type="domain" description="Haemolysin activator HlyB C-terminal" evidence="5">
    <location>
        <begin position="264"/>
        <end position="527"/>
    </location>
</feature>
<evidence type="ECO:0000313" key="8">
    <source>
        <dbReference type="Proteomes" id="UP000275137"/>
    </source>
</evidence>
<evidence type="ECO:0000259" key="6">
    <source>
        <dbReference type="Pfam" id="PF08479"/>
    </source>
</evidence>
<dbReference type="EMBL" id="RJVP01000008">
    <property type="protein sequence ID" value="ROH84083.1"/>
    <property type="molecule type" value="Genomic_DNA"/>
</dbReference>
<feature type="region of interest" description="Disordered" evidence="4">
    <location>
        <begin position="37"/>
        <end position="60"/>
    </location>
</feature>
<keyword evidence="2" id="KW-0812">Transmembrane</keyword>
<name>A0A3N0UUG7_9PROT</name>
<feature type="compositionally biased region" description="Polar residues" evidence="4">
    <location>
        <begin position="37"/>
        <end position="46"/>
    </location>
</feature>
<dbReference type="InterPro" id="IPR051544">
    <property type="entry name" value="TPS_OM_transporter"/>
</dbReference>
<keyword evidence="8" id="KW-1185">Reference proteome</keyword>
<sequence>MRKPHSRSVLLKSFLVWPWVVIVPLVSTSLLAEDNPVSSLPSTTDTAPKPQKSVEIQGTQEVSPEVKKILDTELVPAKIAINGARAIPFEEVGTYFNGFVNKKIKVADLIQACNQVTKLYQDRGFPLSFCFMPAQTFKDGNVQVMVVEGYISSIVITGNPDKTENKIRQIAAPLIEEKPLTKKTLERYTGLLAQIPGLTVQASLPVPKKIDGSTELTLDVSRKAIGLSGRIEALEPTARAIITARASGNTSLAEDVTFSTLLSERDEEYYALGYSMPIGRNGMQLAFDASHYNGNPQDSNNLPGVERDVSSLRLSTTLSYPLMVKRGKNLVGSVGFAATNFDDVSQSSTAKLSQTTDVRAVTAGLNYTTSALGQVRRFQLALSRGLDSLGADKSILLTPTNQQFDSPVKLDFTKTVFSFTQQNVFANGWGVAAMTRVQHSDDILPISERVAFGGLQFGRAFRPGRISGDSGWGVSLELNKLLPYGLQLPIYSFSRIQPFFLLESARTYNESNGRPVDDIGAASLGLRLISDDSSFSNIDFAVSKAIAGRDERIDSSQDYVFTVNFALPLN</sequence>
<evidence type="ECO:0000256" key="2">
    <source>
        <dbReference type="ARBA" id="ARBA00022692"/>
    </source>
</evidence>
<dbReference type="Gene3D" id="2.40.160.50">
    <property type="entry name" value="membrane protein fhac: a member of the omp85/tpsb transporter family"/>
    <property type="match status" value="1"/>
</dbReference>